<protein>
    <submittedName>
        <fullName evidence="1">Uncharacterized protein</fullName>
    </submittedName>
</protein>
<gene>
    <name evidence="1" type="ORF">F2Q68_00012011</name>
</gene>
<comment type="caution">
    <text evidence="1">The sequence shown here is derived from an EMBL/GenBank/DDBJ whole genome shotgun (WGS) entry which is preliminary data.</text>
</comment>
<dbReference type="AlphaFoldDB" id="A0A8S9L4U5"/>
<evidence type="ECO:0000313" key="2">
    <source>
        <dbReference type="Proteomes" id="UP000712281"/>
    </source>
</evidence>
<sequence>MNLGRELRRGRELSSSYWVSSRDGRLQLGSRDEAETDASSSYRVRELVDWAGADRMFSSRNASKNNLGFFGIRATKDQDGAAYFFCE</sequence>
<reference evidence="1" key="1">
    <citation type="submission" date="2019-12" db="EMBL/GenBank/DDBJ databases">
        <title>Genome sequencing and annotation of Brassica cretica.</title>
        <authorList>
            <person name="Studholme D.J."/>
            <person name="Sarris P.F."/>
        </authorList>
    </citation>
    <scope>NUCLEOTIDE SEQUENCE</scope>
    <source>
        <strain evidence="1">PFS-001/15</strain>
        <tissue evidence="1">Leaf</tissue>
    </source>
</reference>
<evidence type="ECO:0000313" key="1">
    <source>
        <dbReference type="EMBL" id="KAF2600506.1"/>
    </source>
</evidence>
<organism evidence="1 2">
    <name type="scientific">Brassica cretica</name>
    <name type="common">Mustard</name>
    <dbReference type="NCBI Taxonomy" id="69181"/>
    <lineage>
        <taxon>Eukaryota</taxon>
        <taxon>Viridiplantae</taxon>
        <taxon>Streptophyta</taxon>
        <taxon>Embryophyta</taxon>
        <taxon>Tracheophyta</taxon>
        <taxon>Spermatophyta</taxon>
        <taxon>Magnoliopsida</taxon>
        <taxon>eudicotyledons</taxon>
        <taxon>Gunneridae</taxon>
        <taxon>Pentapetalae</taxon>
        <taxon>rosids</taxon>
        <taxon>malvids</taxon>
        <taxon>Brassicales</taxon>
        <taxon>Brassicaceae</taxon>
        <taxon>Brassiceae</taxon>
        <taxon>Brassica</taxon>
    </lineage>
</organism>
<accession>A0A8S9L4U5</accession>
<dbReference type="Proteomes" id="UP000712281">
    <property type="component" value="Unassembled WGS sequence"/>
</dbReference>
<name>A0A8S9L4U5_BRACR</name>
<proteinExistence type="predicted"/>
<dbReference type="EMBL" id="QGKW02000717">
    <property type="protein sequence ID" value="KAF2600506.1"/>
    <property type="molecule type" value="Genomic_DNA"/>
</dbReference>